<evidence type="ECO:0000313" key="14">
    <source>
        <dbReference type="EMBL" id="CAF4010403.1"/>
    </source>
</evidence>
<keyword evidence="3 9" id="KW-0479">Metal-binding</keyword>
<dbReference type="GO" id="GO:0007155">
    <property type="term" value="P:cell adhesion"/>
    <property type="evidence" value="ECO:0007669"/>
    <property type="project" value="InterPro"/>
</dbReference>
<dbReference type="GO" id="GO:0006508">
    <property type="term" value="P:proteolysis"/>
    <property type="evidence" value="ECO:0007669"/>
    <property type="project" value="UniProtKB-KW"/>
</dbReference>
<dbReference type="EMBL" id="CAJOBC010012002">
    <property type="protein sequence ID" value="CAF4010403.1"/>
    <property type="molecule type" value="Genomic_DNA"/>
</dbReference>
<evidence type="ECO:0000256" key="8">
    <source>
        <dbReference type="PIRSR" id="PIRSR601577-1"/>
    </source>
</evidence>
<dbReference type="SUPFAM" id="SSF55486">
    <property type="entry name" value="Metalloproteases ('zincins'), catalytic domain"/>
    <property type="match status" value="1"/>
</dbReference>
<dbReference type="FunFam" id="3.90.132.10:FF:000001">
    <property type="entry name" value="leishmanolysin-like peptidase isoform X2"/>
    <property type="match status" value="1"/>
</dbReference>
<evidence type="ECO:0000313" key="15">
    <source>
        <dbReference type="Proteomes" id="UP000663829"/>
    </source>
</evidence>
<evidence type="ECO:0000313" key="11">
    <source>
        <dbReference type="EMBL" id="CAF0990282.1"/>
    </source>
</evidence>
<dbReference type="AlphaFoldDB" id="A0A814ZR75"/>
<dbReference type="Gene3D" id="2.10.55.10">
    <property type="entry name" value="Leishmanolysin domain 3"/>
    <property type="match status" value="1"/>
</dbReference>
<dbReference type="Proteomes" id="UP000681722">
    <property type="component" value="Unassembled WGS sequence"/>
</dbReference>
<evidence type="ECO:0000256" key="9">
    <source>
        <dbReference type="PIRSR" id="PIRSR601577-2"/>
    </source>
</evidence>
<feature type="binding site" evidence="9">
    <location>
        <position position="244"/>
    </location>
    <ligand>
        <name>Zn(2+)</name>
        <dbReference type="ChEBI" id="CHEBI:29105"/>
        <note>catalytic</note>
    </ligand>
</feature>
<gene>
    <name evidence="12" type="ORF">GPM918_LOCUS25849</name>
    <name evidence="11" type="ORF">OVA965_LOCUS14039</name>
    <name evidence="14" type="ORF">SRO942_LOCUS25906</name>
    <name evidence="13" type="ORF">TMI583_LOCUS14042</name>
</gene>
<keyword evidence="5 9" id="KW-0862">Zinc</keyword>
<dbReference type="Proteomes" id="UP000663829">
    <property type="component" value="Unassembled WGS sequence"/>
</dbReference>
<keyword evidence="2 10" id="KW-0645">Protease</keyword>
<name>A0A814ZR75_9BILA</name>
<dbReference type="OrthoDB" id="527990at2759"/>
<feature type="binding site" evidence="9">
    <location>
        <position position="240"/>
    </location>
    <ligand>
        <name>Zn(2+)</name>
        <dbReference type="ChEBI" id="CHEBI:29105"/>
        <note>catalytic</note>
    </ligand>
</feature>
<evidence type="ECO:0000256" key="1">
    <source>
        <dbReference type="ARBA" id="ARBA00005860"/>
    </source>
</evidence>
<organism evidence="12 15">
    <name type="scientific">Didymodactylos carnosus</name>
    <dbReference type="NCBI Taxonomy" id="1234261"/>
    <lineage>
        <taxon>Eukaryota</taxon>
        <taxon>Metazoa</taxon>
        <taxon>Spiralia</taxon>
        <taxon>Gnathifera</taxon>
        <taxon>Rotifera</taxon>
        <taxon>Eurotatoria</taxon>
        <taxon>Bdelloidea</taxon>
        <taxon>Philodinida</taxon>
        <taxon>Philodinidae</taxon>
        <taxon>Didymodactylos</taxon>
    </lineage>
</organism>
<keyword evidence="4 10" id="KW-0378">Hydrolase</keyword>
<dbReference type="InterPro" id="IPR001577">
    <property type="entry name" value="Peptidase_M8"/>
</dbReference>
<evidence type="ECO:0000256" key="2">
    <source>
        <dbReference type="ARBA" id="ARBA00022670"/>
    </source>
</evidence>
<evidence type="ECO:0000256" key="6">
    <source>
        <dbReference type="ARBA" id="ARBA00023049"/>
    </source>
</evidence>
<evidence type="ECO:0000256" key="10">
    <source>
        <dbReference type="RuleBase" id="RU366077"/>
    </source>
</evidence>
<dbReference type="EMBL" id="CAJOBA010006000">
    <property type="protein sequence ID" value="CAF3760404.1"/>
    <property type="molecule type" value="Genomic_DNA"/>
</dbReference>
<dbReference type="EMBL" id="CAJNOK010005993">
    <property type="protein sequence ID" value="CAF0990282.1"/>
    <property type="molecule type" value="Genomic_DNA"/>
</dbReference>
<dbReference type="Gene3D" id="3.90.132.10">
    <property type="entry name" value="Leishmanolysin , domain 2"/>
    <property type="match status" value="1"/>
</dbReference>
<dbReference type="EC" id="3.4.24.-" evidence="10"/>
<evidence type="ECO:0000256" key="3">
    <source>
        <dbReference type="ARBA" id="ARBA00022723"/>
    </source>
</evidence>
<dbReference type="PANTHER" id="PTHR10942">
    <property type="entry name" value="LEISHMANOLYSIN-LIKE PEPTIDASE"/>
    <property type="match status" value="1"/>
</dbReference>
<dbReference type="Proteomes" id="UP000682733">
    <property type="component" value="Unassembled WGS sequence"/>
</dbReference>
<evidence type="ECO:0000256" key="5">
    <source>
        <dbReference type="ARBA" id="ARBA00022833"/>
    </source>
</evidence>
<dbReference type="GO" id="GO:0005737">
    <property type="term" value="C:cytoplasm"/>
    <property type="evidence" value="ECO:0007669"/>
    <property type="project" value="TreeGrafter"/>
</dbReference>
<dbReference type="EMBL" id="CAJNOQ010010178">
    <property type="protein sequence ID" value="CAF1245010.1"/>
    <property type="molecule type" value="Genomic_DNA"/>
</dbReference>
<dbReference type="Proteomes" id="UP000677228">
    <property type="component" value="Unassembled WGS sequence"/>
</dbReference>
<protein>
    <recommendedName>
        <fullName evidence="7 10">Leishmanolysin-like peptidase</fullName>
        <ecNumber evidence="10">3.4.24.-</ecNumber>
    </recommendedName>
</protein>
<sequence>MLWRLVSCIGKHFYPSFVLCVSIFYLVNSSLHYPPNQNEIQHAYISSLPNHDHRIKRSLSDKFNIHVHYDKSIERLSKSERSLIKNAIDDSIDYWSRTIRPKYKLIDPIHLTRACPARKVFIVENDNKIHYCDGTCASETKCGDVIVPENHLELCYVCDKGHSCKQTGKRGDGIKSEFLLYVSALQTTRCESVDTLATASFCQLEFEKDRPISGNINICPQKLYGDQSINYNGILNTIRHEILHTLAFSSGLFAFFRDQNGNALTERDPLTRWPKVFDEKLQVYKWDNKVAQQFVRENWKIRGGSMNRTVWLITTPKVKEVVREHFNCSTLEGAELEDQGSSGTALTHWEKRLFEHEIMTGTYTQESVISNLTLALLEDSGWYDVSYDQSKPLLWGKNSGCDFVKKSCKEWIDAKLSKNENPSPYCVTSPEYSKRICSYTHDTIVMCNLVQYSSPIPAEYQIFDSLPNVTNKAALAYYGGHVSFADYCPYNQELSFKNSKRDSRCYLEENQPLNVENYALEQYSSKSKCFNHGSVWNQYFDKCQMRRRITLQTAGCYQFECVESEGIYIHVGNDKYHCEYAEQNITIQSIEYQSIYVGSIICPQCEIFCGTNFKCPKQLTKMPSDQQKLLPLSDLCVVNENKLPNYPSDVECAILRQCLKSC</sequence>
<dbReference type="Pfam" id="PF01457">
    <property type="entry name" value="Peptidase_M8"/>
    <property type="match status" value="1"/>
</dbReference>
<dbReference type="GO" id="GO:0046872">
    <property type="term" value="F:metal ion binding"/>
    <property type="evidence" value="ECO:0007669"/>
    <property type="project" value="UniProtKB-KW"/>
</dbReference>
<accession>A0A814ZR75</accession>
<comment type="caution">
    <text evidence="12">The sequence shown here is derived from an EMBL/GenBank/DDBJ whole genome shotgun (WGS) entry which is preliminary data.</text>
</comment>
<dbReference type="GO" id="GO:0016020">
    <property type="term" value="C:membrane"/>
    <property type="evidence" value="ECO:0007669"/>
    <property type="project" value="InterPro"/>
</dbReference>
<dbReference type="Gene3D" id="3.10.170.20">
    <property type="match status" value="1"/>
</dbReference>
<feature type="binding site" evidence="9">
    <location>
        <position position="348"/>
    </location>
    <ligand>
        <name>Zn(2+)</name>
        <dbReference type="ChEBI" id="CHEBI:29105"/>
        <note>catalytic</note>
    </ligand>
</feature>
<comment type="similarity">
    <text evidence="1 10">Belongs to the peptidase M8 family.</text>
</comment>
<keyword evidence="15" id="KW-1185">Reference proteome</keyword>
<evidence type="ECO:0000313" key="13">
    <source>
        <dbReference type="EMBL" id="CAF3760404.1"/>
    </source>
</evidence>
<dbReference type="GO" id="GO:0004222">
    <property type="term" value="F:metalloendopeptidase activity"/>
    <property type="evidence" value="ECO:0007669"/>
    <property type="project" value="UniProtKB-UniRule"/>
</dbReference>
<dbReference type="PANTHER" id="PTHR10942:SF0">
    <property type="entry name" value="LEISHMANOLYSIN-LIKE PEPTIDASE"/>
    <property type="match status" value="1"/>
</dbReference>
<evidence type="ECO:0000313" key="12">
    <source>
        <dbReference type="EMBL" id="CAF1245010.1"/>
    </source>
</evidence>
<keyword evidence="6 9" id="KW-0482">Metalloprotease</keyword>
<evidence type="ECO:0000256" key="7">
    <source>
        <dbReference type="ARBA" id="ARBA00039717"/>
    </source>
</evidence>
<comment type="cofactor">
    <cofactor evidence="9 10">
        <name>Zn(2+)</name>
        <dbReference type="ChEBI" id="CHEBI:29105"/>
    </cofactor>
    <text evidence="9 10">Binds 1 zinc ion per subunit.</text>
</comment>
<proteinExistence type="inferred from homology"/>
<evidence type="ECO:0000256" key="4">
    <source>
        <dbReference type="ARBA" id="ARBA00022801"/>
    </source>
</evidence>
<reference evidence="12" key="1">
    <citation type="submission" date="2021-02" db="EMBL/GenBank/DDBJ databases">
        <authorList>
            <person name="Nowell W R."/>
        </authorList>
    </citation>
    <scope>NUCLEOTIDE SEQUENCE</scope>
</reference>
<feature type="active site" evidence="8">
    <location>
        <position position="241"/>
    </location>
</feature>